<feature type="transmembrane region" description="Helical" evidence="1">
    <location>
        <begin position="220"/>
        <end position="237"/>
    </location>
</feature>
<feature type="transmembrane region" description="Helical" evidence="1">
    <location>
        <begin position="187"/>
        <end position="208"/>
    </location>
</feature>
<protein>
    <submittedName>
        <fullName evidence="2">Uncharacterized protein</fullName>
    </submittedName>
</protein>
<reference evidence="3" key="1">
    <citation type="submission" date="2016-11" db="EMBL/GenBank/DDBJ databases">
        <authorList>
            <person name="Varghese N."/>
            <person name="Submissions S."/>
        </authorList>
    </citation>
    <scope>NUCLEOTIDE SEQUENCE [LARGE SCALE GENOMIC DNA]</scope>
    <source>
        <strain evidence="3">DSM 15285</strain>
    </source>
</reference>
<evidence type="ECO:0000256" key="1">
    <source>
        <dbReference type="SAM" id="Phobius"/>
    </source>
</evidence>
<feature type="transmembrane region" description="Helical" evidence="1">
    <location>
        <begin position="88"/>
        <end position="111"/>
    </location>
</feature>
<proteinExistence type="predicted"/>
<sequence>MMAIIKKTIKICNVEIYNGLAYRLLINVLVLLFIIGLQFGDITLKVSSNYFVTTWISVNVYFIFSLFRKKNRAFLLELSDLSSNRKLLMLYMVAGIMNVGWGGFIFFHLVFVMKATILNALMVTVLQYVFALSIGAVGGILYKKYVGIMIIIGLAVVNFISYNPLIYDGSSHFLSISEQLYAINVPNIINIISLILLSLLSTFVTDVLSKSHKRFKGAKLMILMIVCVASYVIMIFYDFSKYESLVKEDYVTIAMDDHIVEYKDIPIDKVEVIYSIVSEFEKHYQNIQSETLYSKYIMDKTYLSELSWKLKGIIPKTAVFNKDTMYIHVLSDSMIYFEDADLLRNFMDEMKCSMVLNIKGYNQSRYTRQLVEGYSIAIMKEISGDLDLEQARKVEDYYIKEIEDIFSYPTTQFNFVYRVALIIYNKFPSLAGSVYDVILRQNPQSNQEFIKLLEANFKDIVRDEDMLAILSRVDKE</sequence>
<dbReference type="AlphaFoldDB" id="A0A1M5RLK1"/>
<keyword evidence="1" id="KW-1133">Transmembrane helix</keyword>
<feature type="transmembrane region" description="Helical" evidence="1">
    <location>
        <begin position="145"/>
        <end position="167"/>
    </location>
</feature>
<evidence type="ECO:0000313" key="2">
    <source>
        <dbReference type="EMBL" id="SHH27091.1"/>
    </source>
</evidence>
<keyword evidence="1" id="KW-0812">Transmembrane</keyword>
<dbReference type="OrthoDB" id="9803889at2"/>
<accession>A0A1M5RLK1</accession>
<keyword evidence="3" id="KW-1185">Reference proteome</keyword>
<evidence type="ECO:0000313" key="3">
    <source>
        <dbReference type="Proteomes" id="UP000242520"/>
    </source>
</evidence>
<feature type="transmembrane region" description="Helical" evidence="1">
    <location>
        <begin position="117"/>
        <end position="138"/>
    </location>
</feature>
<feature type="transmembrane region" description="Helical" evidence="1">
    <location>
        <begin position="50"/>
        <end position="67"/>
    </location>
</feature>
<feature type="transmembrane region" description="Helical" evidence="1">
    <location>
        <begin position="20"/>
        <end position="38"/>
    </location>
</feature>
<dbReference type="EMBL" id="FQXH01000013">
    <property type="protein sequence ID" value="SHH27091.1"/>
    <property type="molecule type" value="Genomic_DNA"/>
</dbReference>
<organism evidence="2 3">
    <name type="scientific">Tepidibacter thalassicus DSM 15285</name>
    <dbReference type="NCBI Taxonomy" id="1123350"/>
    <lineage>
        <taxon>Bacteria</taxon>
        <taxon>Bacillati</taxon>
        <taxon>Bacillota</taxon>
        <taxon>Clostridia</taxon>
        <taxon>Peptostreptococcales</taxon>
        <taxon>Peptostreptococcaceae</taxon>
        <taxon>Tepidibacter</taxon>
    </lineage>
</organism>
<name>A0A1M5RLK1_9FIRM</name>
<dbReference type="RefSeq" id="WP_072725069.1">
    <property type="nucleotide sequence ID" value="NZ_FQXH01000013.1"/>
</dbReference>
<dbReference type="STRING" id="1123350.SAMN02744040_01429"/>
<gene>
    <name evidence="2" type="ORF">SAMN02744040_01429</name>
</gene>
<keyword evidence="1" id="KW-0472">Membrane</keyword>
<dbReference type="Proteomes" id="UP000242520">
    <property type="component" value="Unassembled WGS sequence"/>
</dbReference>